<feature type="transmembrane region" description="Helical" evidence="2">
    <location>
        <begin position="161"/>
        <end position="177"/>
    </location>
</feature>
<protein>
    <submittedName>
        <fullName evidence="4">Flp pilus assembly protein protease CpaA</fullName>
    </submittedName>
</protein>
<dbReference type="GO" id="GO:0004190">
    <property type="term" value="F:aspartic-type endopeptidase activity"/>
    <property type="evidence" value="ECO:0007669"/>
    <property type="project" value="InterPro"/>
</dbReference>
<keyword evidence="4" id="KW-0645">Protease</keyword>
<dbReference type="GO" id="GO:0005886">
    <property type="term" value="C:plasma membrane"/>
    <property type="evidence" value="ECO:0007669"/>
    <property type="project" value="TreeGrafter"/>
</dbReference>
<accession>A0A369AM17</accession>
<keyword evidence="2" id="KW-0472">Membrane</keyword>
<evidence type="ECO:0000313" key="4">
    <source>
        <dbReference type="EMBL" id="RCX10420.1"/>
    </source>
</evidence>
<dbReference type="AlphaFoldDB" id="A0A369AM17"/>
<feature type="transmembrane region" description="Helical" evidence="2">
    <location>
        <begin position="57"/>
        <end position="78"/>
    </location>
</feature>
<keyword evidence="2" id="KW-0812">Transmembrane</keyword>
<feature type="transmembrane region" description="Helical" evidence="2">
    <location>
        <begin position="90"/>
        <end position="111"/>
    </location>
</feature>
<comment type="caution">
    <text evidence="4">The sequence shown here is derived from an EMBL/GenBank/DDBJ whole genome shotgun (WGS) entry which is preliminary data.</text>
</comment>
<dbReference type="Gene3D" id="1.20.120.1220">
    <property type="match status" value="1"/>
</dbReference>
<dbReference type="RefSeq" id="WP_114299446.1">
    <property type="nucleotide sequence ID" value="NZ_QPJT01000029.1"/>
</dbReference>
<dbReference type="Pfam" id="PF01478">
    <property type="entry name" value="Peptidase_A24"/>
    <property type="match status" value="1"/>
</dbReference>
<dbReference type="EMBL" id="QPJT01000029">
    <property type="protein sequence ID" value="RCX10420.1"/>
    <property type="molecule type" value="Genomic_DNA"/>
</dbReference>
<evidence type="ECO:0000313" key="5">
    <source>
        <dbReference type="Proteomes" id="UP000253034"/>
    </source>
</evidence>
<comment type="similarity">
    <text evidence="1">Belongs to the peptidase A24 family.</text>
</comment>
<keyword evidence="2" id="KW-1133">Transmembrane helix</keyword>
<dbReference type="Proteomes" id="UP000253034">
    <property type="component" value="Unassembled WGS sequence"/>
</dbReference>
<evidence type="ECO:0000256" key="2">
    <source>
        <dbReference type="SAM" id="Phobius"/>
    </source>
</evidence>
<keyword evidence="4" id="KW-0378">Hydrolase</keyword>
<dbReference type="GO" id="GO:0006465">
    <property type="term" value="P:signal peptide processing"/>
    <property type="evidence" value="ECO:0007669"/>
    <property type="project" value="TreeGrafter"/>
</dbReference>
<name>A0A369AM17_9FIRM</name>
<evidence type="ECO:0000256" key="1">
    <source>
        <dbReference type="ARBA" id="ARBA00005801"/>
    </source>
</evidence>
<gene>
    <name evidence="4" type="ORF">DFR58_12912</name>
</gene>
<proteinExistence type="inferred from homology"/>
<evidence type="ECO:0000259" key="3">
    <source>
        <dbReference type="Pfam" id="PF01478"/>
    </source>
</evidence>
<keyword evidence="5" id="KW-1185">Reference proteome</keyword>
<dbReference type="OrthoDB" id="9789291at2"/>
<sequence length="178" mass="18863">MQMELIWGIVLSPNKDMLRVLYLAAQFLYIFQNVFLIFAAMVAAAIDLKTRTIPDKLNIFLAAVGLVFTGLSCVISYMAGAGITGVYDKALGVVAAGLPLYIAAFATNGGIGGGDIKFMAAAGLFLGWKKALAALFISFAGAAVVLVLLIAFKVWRKDTPVPLGPFFLIGILTSVLLL</sequence>
<dbReference type="PANTHER" id="PTHR30487">
    <property type="entry name" value="TYPE 4 PREPILIN-LIKE PROTEINS LEADER PEPTIDE-PROCESSING ENZYME"/>
    <property type="match status" value="1"/>
</dbReference>
<feature type="domain" description="Prepilin type IV endopeptidase peptidase" evidence="3">
    <location>
        <begin position="35"/>
        <end position="146"/>
    </location>
</feature>
<organism evidence="4 5">
    <name type="scientific">Anaerobacterium chartisolvens</name>
    <dbReference type="NCBI Taxonomy" id="1297424"/>
    <lineage>
        <taxon>Bacteria</taxon>
        <taxon>Bacillati</taxon>
        <taxon>Bacillota</taxon>
        <taxon>Clostridia</taxon>
        <taxon>Eubacteriales</taxon>
        <taxon>Oscillospiraceae</taxon>
        <taxon>Anaerobacterium</taxon>
    </lineage>
</organism>
<dbReference type="InterPro" id="IPR050882">
    <property type="entry name" value="Prepilin_peptidase/N-MTase"/>
</dbReference>
<dbReference type="InterPro" id="IPR000045">
    <property type="entry name" value="Prepilin_IV_endopep_pep"/>
</dbReference>
<dbReference type="PANTHER" id="PTHR30487:SF0">
    <property type="entry name" value="PREPILIN LEADER PEPTIDASE_N-METHYLTRANSFERASE-RELATED"/>
    <property type="match status" value="1"/>
</dbReference>
<reference evidence="4 5" key="1">
    <citation type="submission" date="2018-07" db="EMBL/GenBank/DDBJ databases">
        <title>Genomic Encyclopedia of Type Strains, Phase IV (KMG-IV): sequencing the most valuable type-strain genomes for metagenomic binning, comparative biology and taxonomic classification.</title>
        <authorList>
            <person name="Goeker M."/>
        </authorList>
    </citation>
    <scope>NUCLEOTIDE SEQUENCE [LARGE SCALE GENOMIC DNA]</scope>
    <source>
        <strain evidence="4 5">DSM 27016</strain>
    </source>
</reference>
<feature type="transmembrane region" description="Helical" evidence="2">
    <location>
        <begin position="132"/>
        <end position="155"/>
    </location>
</feature>
<feature type="transmembrane region" description="Helical" evidence="2">
    <location>
        <begin position="20"/>
        <end position="45"/>
    </location>
</feature>